<dbReference type="GO" id="GO:0000978">
    <property type="term" value="F:RNA polymerase II cis-regulatory region sequence-specific DNA binding"/>
    <property type="evidence" value="ECO:0007669"/>
    <property type="project" value="TreeGrafter"/>
</dbReference>
<keyword evidence="7" id="KW-0805">Transcription regulation</keyword>
<evidence type="ECO:0000256" key="4">
    <source>
        <dbReference type="ARBA" id="ARBA00022737"/>
    </source>
</evidence>
<evidence type="ECO:0000256" key="7">
    <source>
        <dbReference type="ARBA" id="ARBA00023015"/>
    </source>
</evidence>
<sequence length="66" mass="7712">FSHRSNLNIYQKIHTGERPYKCSECGKGFRGSTQLLEHQQTHRQERPFHCPDCGKGFMTNSHLITH</sequence>
<dbReference type="Proteomes" id="UP000532437">
    <property type="component" value="Unassembled WGS sequence"/>
</dbReference>
<dbReference type="SUPFAM" id="SSF57667">
    <property type="entry name" value="beta-beta-alpha zinc fingers"/>
    <property type="match status" value="1"/>
</dbReference>
<evidence type="ECO:0000256" key="5">
    <source>
        <dbReference type="ARBA" id="ARBA00022771"/>
    </source>
</evidence>
<feature type="domain" description="C2H2-type" evidence="12">
    <location>
        <begin position="20"/>
        <end position="47"/>
    </location>
</feature>
<comment type="function">
    <text evidence="1">May be involved in transcriptional regulation.</text>
</comment>
<dbReference type="GO" id="GO:0005634">
    <property type="term" value="C:nucleus"/>
    <property type="evidence" value="ECO:0007669"/>
    <property type="project" value="UniProtKB-SubCell"/>
</dbReference>
<feature type="non-terminal residue" evidence="13">
    <location>
        <position position="1"/>
    </location>
</feature>
<evidence type="ECO:0000313" key="14">
    <source>
        <dbReference type="Proteomes" id="UP000532437"/>
    </source>
</evidence>
<dbReference type="PANTHER" id="PTHR23226">
    <property type="entry name" value="ZINC FINGER AND SCAN DOMAIN-CONTAINING"/>
    <property type="match status" value="1"/>
</dbReference>
<keyword evidence="6" id="KW-0862">Zinc</keyword>
<feature type="domain" description="C2H2-type" evidence="12">
    <location>
        <begin position="1"/>
        <end position="19"/>
    </location>
</feature>
<evidence type="ECO:0000313" key="13">
    <source>
        <dbReference type="EMBL" id="NWT62256.1"/>
    </source>
</evidence>
<keyword evidence="4" id="KW-0677">Repeat</keyword>
<feature type="non-terminal residue" evidence="13">
    <location>
        <position position="66"/>
    </location>
</feature>
<keyword evidence="9" id="KW-0804">Transcription</keyword>
<keyword evidence="10" id="KW-0539">Nucleus</keyword>
<dbReference type="FunFam" id="3.30.160.60:FF:000295">
    <property type="entry name" value="zinc finger protein 19"/>
    <property type="match status" value="1"/>
</dbReference>
<evidence type="ECO:0000256" key="2">
    <source>
        <dbReference type="ARBA" id="ARBA00004123"/>
    </source>
</evidence>
<dbReference type="Pfam" id="PF00096">
    <property type="entry name" value="zf-C2H2"/>
    <property type="match status" value="2"/>
</dbReference>
<dbReference type="Gene3D" id="3.30.160.60">
    <property type="entry name" value="Classic Zinc Finger"/>
    <property type="match status" value="3"/>
</dbReference>
<accession>A0A7K5Q4E2</accession>
<evidence type="ECO:0000256" key="10">
    <source>
        <dbReference type="ARBA" id="ARBA00023242"/>
    </source>
</evidence>
<protein>
    <submittedName>
        <fullName evidence="13">ZN436 protein</fullName>
    </submittedName>
</protein>
<evidence type="ECO:0000256" key="11">
    <source>
        <dbReference type="PROSITE-ProRule" id="PRU00042"/>
    </source>
</evidence>
<keyword evidence="8" id="KW-0238">DNA-binding</keyword>
<comment type="caution">
    <text evidence="13">The sequence shown here is derived from an EMBL/GenBank/DDBJ whole genome shotgun (WGS) entry which is preliminary data.</text>
</comment>
<dbReference type="InterPro" id="IPR036236">
    <property type="entry name" value="Znf_C2H2_sf"/>
</dbReference>
<gene>
    <name evidence="13" type="primary">Znf436_3</name>
    <name evidence="13" type="ORF">ERYMCC_R15767</name>
</gene>
<dbReference type="GO" id="GO:0000981">
    <property type="term" value="F:DNA-binding transcription factor activity, RNA polymerase II-specific"/>
    <property type="evidence" value="ECO:0007669"/>
    <property type="project" value="TreeGrafter"/>
</dbReference>
<dbReference type="PANTHER" id="PTHR23226:SF416">
    <property type="entry name" value="FI01424P"/>
    <property type="match status" value="1"/>
</dbReference>
<keyword evidence="5 11" id="KW-0863">Zinc-finger</keyword>
<reference evidence="13 14" key="1">
    <citation type="submission" date="2019-09" db="EMBL/GenBank/DDBJ databases">
        <title>Bird 10,000 Genomes (B10K) Project - Family phase.</title>
        <authorList>
            <person name="Zhang G."/>
        </authorList>
    </citation>
    <scope>NUCLEOTIDE SEQUENCE [LARGE SCALE GENOMIC DNA]</scope>
    <source>
        <strain evidence="13">B10K-DU-002-60</strain>
        <tissue evidence="13">Muscle</tissue>
    </source>
</reference>
<dbReference type="AlphaFoldDB" id="A0A7K5Q4E2"/>
<organism evidence="13 14">
    <name type="scientific">Erythrocercus mccallii</name>
    <dbReference type="NCBI Taxonomy" id="107208"/>
    <lineage>
        <taxon>Eukaryota</taxon>
        <taxon>Metazoa</taxon>
        <taxon>Chordata</taxon>
        <taxon>Craniata</taxon>
        <taxon>Vertebrata</taxon>
        <taxon>Euteleostomi</taxon>
        <taxon>Archelosauria</taxon>
        <taxon>Archosauria</taxon>
        <taxon>Dinosauria</taxon>
        <taxon>Saurischia</taxon>
        <taxon>Theropoda</taxon>
        <taxon>Coelurosauria</taxon>
        <taxon>Aves</taxon>
        <taxon>Neognathae</taxon>
        <taxon>Neoaves</taxon>
        <taxon>Telluraves</taxon>
        <taxon>Australaves</taxon>
        <taxon>Passeriformes</taxon>
        <taxon>Corvoidea</taxon>
        <taxon>Dicruridae</taxon>
        <taxon>Erythrocercus</taxon>
    </lineage>
</organism>
<dbReference type="PROSITE" id="PS50157">
    <property type="entry name" value="ZINC_FINGER_C2H2_2"/>
    <property type="match status" value="3"/>
</dbReference>
<evidence type="ECO:0000256" key="6">
    <source>
        <dbReference type="ARBA" id="ARBA00022833"/>
    </source>
</evidence>
<evidence type="ECO:0000256" key="9">
    <source>
        <dbReference type="ARBA" id="ARBA00023163"/>
    </source>
</evidence>
<evidence type="ECO:0000256" key="8">
    <source>
        <dbReference type="ARBA" id="ARBA00023125"/>
    </source>
</evidence>
<keyword evidence="14" id="KW-1185">Reference proteome</keyword>
<dbReference type="SMART" id="SM00355">
    <property type="entry name" value="ZnF_C2H2"/>
    <property type="match status" value="2"/>
</dbReference>
<evidence type="ECO:0000259" key="12">
    <source>
        <dbReference type="PROSITE" id="PS50157"/>
    </source>
</evidence>
<keyword evidence="3" id="KW-0479">Metal-binding</keyword>
<evidence type="ECO:0000256" key="3">
    <source>
        <dbReference type="ARBA" id="ARBA00022723"/>
    </source>
</evidence>
<dbReference type="InterPro" id="IPR013087">
    <property type="entry name" value="Znf_C2H2_type"/>
</dbReference>
<evidence type="ECO:0000256" key="1">
    <source>
        <dbReference type="ARBA" id="ARBA00003767"/>
    </source>
</evidence>
<name>A0A7K5Q4E2_9CORV</name>
<dbReference type="PROSITE" id="PS00028">
    <property type="entry name" value="ZINC_FINGER_C2H2_1"/>
    <property type="match status" value="1"/>
</dbReference>
<dbReference type="FunFam" id="3.30.160.60:FF:000363">
    <property type="entry name" value="Zinc finger protein 239"/>
    <property type="match status" value="1"/>
</dbReference>
<comment type="subcellular location">
    <subcellularLocation>
        <location evidence="2">Nucleus</location>
    </subcellularLocation>
</comment>
<dbReference type="EMBL" id="VZRG01004882">
    <property type="protein sequence ID" value="NWT62256.1"/>
    <property type="molecule type" value="Genomic_DNA"/>
</dbReference>
<feature type="domain" description="C2H2-type" evidence="12">
    <location>
        <begin position="48"/>
        <end position="66"/>
    </location>
</feature>
<dbReference type="GO" id="GO:0008270">
    <property type="term" value="F:zinc ion binding"/>
    <property type="evidence" value="ECO:0007669"/>
    <property type="project" value="UniProtKB-KW"/>
</dbReference>
<proteinExistence type="predicted"/>